<reference evidence="1 2" key="1">
    <citation type="submission" date="2015-04" db="EMBL/GenBank/DDBJ databases">
        <title>The draft genome sequence of Erythrobacter marinus HWDM-33.</title>
        <authorList>
            <person name="Zhuang L."/>
            <person name="Liu Y."/>
            <person name="Shao Z."/>
        </authorList>
    </citation>
    <scope>NUCLEOTIDE SEQUENCE [LARGE SCALE GENOMIC DNA]</scope>
    <source>
        <strain evidence="1 2">HWDM-33</strain>
    </source>
</reference>
<accession>A0A0H0XMC8</accession>
<dbReference type="Pfam" id="PF26363">
    <property type="entry name" value="Phospholipase-like"/>
    <property type="match status" value="1"/>
</dbReference>
<dbReference type="InterPro" id="IPR029058">
    <property type="entry name" value="AB_hydrolase_fold"/>
</dbReference>
<name>A0A0H0XMC8_9SPHN</name>
<dbReference type="PATRIC" id="fig|874156.12.peg.1413"/>
<evidence type="ECO:0000313" key="2">
    <source>
        <dbReference type="Proteomes" id="UP000053455"/>
    </source>
</evidence>
<dbReference type="Gene3D" id="3.40.50.1820">
    <property type="entry name" value="alpha/beta hydrolase"/>
    <property type="match status" value="1"/>
</dbReference>
<organism evidence="1 2">
    <name type="scientific">Aurantiacibacter marinus</name>
    <dbReference type="NCBI Taxonomy" id="874156"/>
    <lineage>
        <taxon>Bacteria</taxon>
        <taxon>Pseudomonadati</taxon>
        <taxon>Pseudomonadota</taxon>
        <taxon>Alphaproteobacteria</taxon>
        <taxon>Sphingomonadales</taxon>
        <taxon>Erythrobacteraceae</taxon>
        <taxon>Aurantiacibacter</taxon>
    </lineage>
</organism>
<dbReference type="Proteomes" id="UP000053455">
    <property type="component" value="Unassembled WGS sequence"/>
</dbReference>
<dbReference type="STRING" id="874156.GCA_001021555_01947"/>
<dbReference type="EMBL" id="LBHU01000002">
    <property type="protein sequence ID" value="KLI63489.1"/>
    <property type="molecule type" value="Genomic_DNA"/>
</dbReference>
<keyword evidence="2" id="KW-1185">Reference proteome</keyword>
<protein>
    <recommendedName>
        <fullName evidence="3">Fungal lipase-like domain-containing protein</fullName>
    </recommendedName>
</protein>
<gene>
    <name evidence="1" type="ORF">AAV99_06865</name>
</gene>
<dbReference type="AlphaFoldDB" id="A0A0H0XMC8"/>
<dbReference type="RefSeq" id="WP_047093303.1">
    <property type="nucleotide sequence ID" value="NZ_LBHU01000002.1"/>
</dbReference>
<evidence type="ECO:0000313" key="1">
    <source>
        <dbReference type="EMBL" id="KLI63489.1"/>
    </source>
</evidence>
<dbReference type="OrthoDB" id="7420899at2"/>
<comment type="caution">
    <text evidence="1">The sequence shown here is derived from an EMBL/GenBank/DDBJ whole genome shotgun (WGS) entry which is preliminary data.</text>
</comment>
<sequence length="372" mass="40451">MGAAAALGGCTITGSLDRMPGTNPVAGWYEETRDVAERSWLYAQLSSNAYDDPAEEFILPGDVVLRVMQPNDGRGYAYAIYDRFEGQRLVETIIAYRGTEASFNDWFLGNILGAQNGSGIATATAVAAQLDRPEYENVKLSVTGHSLGGGIAHHVSLYPVDDNDSSVRRSVVFNNSPRFSGFPRDGDRLAVVERGEWLTALRYFGSEPSQIYQSVDCQPGLSPFDGHSIRNLAECLTWIAAFQEEADDARLSMAQNPLVDRPPGQVSERRPLTADTLGRGIPVNPYVSDVALARAVDASLRTSTMLSPYYAGRAGFRLIAELDDATGNAEAIWILNGVEQGRSVIECAPENFHRCADLIVQAGEGLVPRPRF</sequence>
<evidence type="ECO:0008006" key="3">
    <source>
        <dbReference type="Google" id="ProtNLM"/>
    </source>
</evidence>
<proteinExistence type="predicted"/>
<dbReference type="SUPFAM" id="SSF53474">
    <property type="entry name" value="alpha/beta-Hydrolases"/>
    <property type="match status" value="1"/>
</dbReference>